<protein>
    <submittedName>
        <fullName evidence="2">Uncharacterized protein</fullName>
    </submittedName>
</protein>
<dbReference type="Proteomes" id="UP000501705">
    <property type="component" value="Chromosome"/>
</dbReference>
<feature type="transmembrane region" description="Helical" evidence="1">
    <location>
        <begin position="101"/>
        <end position="121"/>
    </location>
</feature>
<accession>A0A6G9XJG4</accession>
<keyword evidence="1" id="KW-1133">Transmembrane helix</keyword>
<evidence type="ECO:0000313" key="2">
    <source>
        <dbReference type="EMBL" id="QIS01043.1"/>
    </source>
</evidence>
<sequence>MSAPPMIGHFRGGLVGVLVGVLAVAAHGAAGGGVPGSAESALVLLAAAVAGCAAELFAAGPGAVFALLGLGQLASHLALSGLVGHGHAGAVAARGPVLPSGWMLVAHAVATVGCAVLISMAERLFGAVSGAVRAVLARPRPVRVTGLARWSNPGLPHYHCAPNGAIGPRAPPVPA</sequence>
<keyword evidence="1" id="KW-0472">Membrane</keyword>
<feature type="transmembrane region" description="Helical" evidence="1">
    <location>
        <begin position="77"/>
        <end position="95"/>
    </location>
</feature>
<evidence type="ECO:0000313" key="3">
    <source>
        <dbReference type="Proteomes" id="UP000501705"/>
    </source>
</evidence>
<reference evidence="2 3" key="1">
    <citation type="journal article" date="2019" name="ACS Chem. Biol.">
        <title>Identification and Mobilization of a Cryptic Antibiotic Biosynthesis Gene Locus from a Human-Pathogenic Nocardia Isolate.</title>
        <authorList>
            <person name="Herisse M."/>
            <person name="Ishida K."/>
            <person name="Porter J.L."/>
            <person name="Howden B."/>
            <person name="Hertweck C."/>
            <person name="Stinear T.P."/>
            <person name="Pidot S.J."/>
        </authorList>
    </citation>
    <scope>NUCLEOTIDE SEQUENCE [LARGE SCALE GENOMIC DNA]</scope>
    <source>
        <strain evidence="2 3">AUSMDU00024985</strain>
    </source>
</reference>
<dbReference type="RefSeq" id="WP_167460199.1">
    <property type="nucleotide sequence ID" value="NZ_CP046171.1"/>
</dbReference>
<name>A0A6G9XJG4_NOCBR</name>
<proteinExistence type="predicted"/>
<dbReference type="EMBL" id="CP046171">
    <property type="protein sequence ID" value="QIS01043.1"/>
    <property type="molecule type" value="Genomic_DNA"/>
</dbReference>
<organism evidence="2 3">
    <name type="scientific">Nocardia brasiliensis</name>
    <dbReference type="NCBI Taxonomy" id="37326"/>
    <lineage>
        <taxon>Bacteria</taxon>
        <taxon>Bacillati</taxon>
        <taxon>Actinomycetota</taxon>
        <taxon>Actinomycetes</taxon>
        <taxon>Mycobacteriales</taxon>
        <taxon>Nocardiaceae</taxon>
        <taxon>Nocardia</taxon>
    </lineage>
</organism>
<feature type="transmembrane region" description="Helical" evidence="1">
    <location>
        <begin position="41"/>
        <end position="70"/>
    </location>
</feature>
<keyword evidence="1" id="KW-0812">Transmembrane</keyword>
<evidence type="ECO:0000256" key="1">
    <source>
        <dbReference type="SAM" id="Phobius"/>
    </source>
</evidence>
<gene>
    <name evidence="2" type="ORF">F5X71_00675</name>
</gene>
<dbReference type="AlphaFoldDB" id="A0A6G9XJG4"/>